<accession>A0A6B3L0I9</accession>
<dbReference type="EMBL" id="CP066776">
    <property type="protein sequence ID" value="QQL43889.1"/>
    <property type="molecule type" value="Genomic_DNA"/>
</dbReference>
<evidence type="ECO:0000313" key="1">
    <source>
        <dbReference type="EMBL" id="QQL43889.1"/>
    </source>
</evidence>
<evidence type="ECO:0000313" key="2">
    <source>
        <dbReference type="Proteomes" id="UP000475117"/>
    </source>
</evidence>
<dbReference type="AlphaFoldDB" id="A0A6B3L0I9"/>
<sequence length="221" mass="23951">MKPTEQQLAEWIDGTLPPDELRQLEAWLDENPAERDELEAMRAAGRAVGATQGVPDEIPAAEFFMHQLERRIDAESSGQPIGPADSQAPAATVTKLPWMRLVIPPIAAAAVAVTAAVLTIRYQNDQQQSREGQAVAPVMASVDEKPRVYAPRDEVVVNSYYESGADAQVVVLEGLPEVDASMQISGFGRDSLDRGMWAELRKSGETEVTGTDEPEEGGKPN</sequence>
<gene>
    <name evidence="1" type="ORF">G3M56_008265</name>
</gene>
<dbReference type="Gene3D" id="1.10.10.1320">
    <property type="entry name" value="Anti-sigma factor, zinc-finger domain"/>
    <property type="match status" value="1"/>
</dbReference>
<protein>
    <recommendedName>
        <fullName evidence="3">Anti-sigma factor</fullName>
    </recommendedName>
</protein>
<name>A0A6B3L0I9_9BACT</name>
<reference evidence="1 2" key="1">
    <citation type="submission" date="2020-12" db="EMBL/GenBank/DDBJ databases">
        <title>Sulforoseuscoccus oceanibium gen. nov., sp. nov., a representative of the phylum Verrucomicrobia with special cytoplasmic membrane, and proposal of Sulforoseuscoccusaceae fam. nov.</title>
        <authorList>
            <person name="Xi F."/>
        </authorList>
    </citation>
    <scope>NUCLEOTIDE SEQUENCE [LARGE SCALE GENOMIC DNA]</scope>
    <source>
        <strain evidence="1 2">T37</strain>
    </source>
</reference>
<evidence type="ECO:0008006" key="3">
    <source>
        <dbReference type="Google" id="ProtNLM"/>
    </source>
</evidence>
<organism evidence="1 2">
    <name type="scientific">Sulfuriroseicoccus oceanibius</name>
    <dbReference type="NCBI Taxonomy" id="2707525"/>
    <lineage>
        <taxon>Bacteria</taxon>
        <taxon>Pseudomonadati</taxon>
        <taxon>Verrucomicrobiota</taxon>
        <taxon>Verrucomicrobiia</taxon>
        <taxon>Verrucomicrobiales</taxon>
        <taxon>Verrucomicrobiaceae</taxon>
        <taxon>Sulfuriroseicoccus</taxon>
    </lineage>
</organism>
<keyword evidence="2" id="KW-1185">Reference proteome</keyword>
<dbReference type="RefSeq" id="WP_164361945.1">
    <property type="nucleotide sequence ID" value="NZ_CP066776.1"/>
</dbReference>
<proteinExistence type="predicted"/>
<dbReference type="InterPro" id="IPR041916">
    <property type="entry name" value="Anti_sigma_zinc_sf"/>
</dbReference>
<dbReference type="KEGG" id="soa:G3M56_008265"/>
<dbReference type="Proteomes" id="UP000475117">
    <property type="component" value="Chromosome"/>
</dbReference>